<organism evidence="11 12">
    <name type="scientific">Carpinus fangiana</name>
    <dbReference type="NCBI Taxonomy" id="176857"/>
    <lineage>
        <taxon>Eukaryota</taxon>
        <taxon>Viridiplantae</taxon>
        <taxon>Streptophyta</taxon>
        <taxon>Embryophyta</taxon>
        <taxon>Tracheophyta</taxon>
        <taxon>Spermatophyta</taxon>
        <taxon>Magnoliopsida</taxon>
        <taxon>eudicotyledons</taxon>
        <taxon>Gunneridae</taxon>
        <taxon>Pentapetalae</taxon>
        <taxon>rosids</taxon>
        <taxon>fabids</taxon>
        <taxon>Fagales</taxon>
        <taxon>Betulaceae</taxon>
        <taxon>Carpinus</taxon>
    </lineage>
</organism>
<dbReference type="AlphaFoldDB" id="A0A5N6KPQ3"/>
<reference evidence="11 12" key="1">
    <citation type="submission" date="2019-06" db="EMBL/GenBank/DDBJ databases">
        <title>A chromosomal-level reference genome of Carpinus fangiana (Coryloideae, Betulaceae).</title>
        <authorList>
            <person name="Yang X."/>
            <person name="Wang Z."/>
            <person name="Zhang L."/>
            <person name="Hao G."/>
            <person name="Liu J."/>
            <person name="Yang Y."/>
        </authorList>
    </citation>
    <scope>NUCLEOTIDE SEQUENCE [LARGE SCALE GENOMIC DNA]</scope>
    <source>
        <strain evidence="11">Cfa_2016G</strain>
        <tissue evidence="11">Leaf</tissue>
    </source>
</reference>
<keyword evidence="4" id="KW-0479">Metal-binding</keyword>
<evidence type="ECO:0000256" key="8">
    <source>
        <dbReference type="PROSITE-ProRule" id="PRU00175"/>
    </source>
</evidence>
<evidence type="ECO:0000256" key="5">
    <source>
        <dbReference type="ARBA" id="ARBA00022771"/>
    </source>
</evidence>
<keyword evidence="5 8" id="KW-0863">Zinc-finger</keyword>
<dbReference type="EMBL" id="VIBQ01000009">
    <property type="protein sequence ID" value="KAB8337040.1"/>
    <property type="molecule type" value="Genomic_DNA"/>
</dbReference>
<gene>
    <name evidence="11" type="ORF">FH972_021344</name>
</gene>
<feature type="region of interest" description="Disordered" evidence="9">
    <location>
        <begin position="98"/>
        <end position="117"/>
    </location>
</feature>
<evidence type="ECO:0000259" key="10">
    <source>
        <dbReference type="PROSITE" id="PS50089"/>
    </source>
</evidence>
<dbReference type="GO" id="GO:0005634">
    <property type="term" value="C:nucleus"/>
    <property type="evidence" value="ECO:0007669"/>
    <property type="project" value="TreeGrafter"/>
</dbReference>
<evidence type="ECO:0000256" key="3">
    <source>
        <dbReference type="ARBA" id="ARBA00022679"/>
    </source>
</evidence>
<dbReference type="CDD" id="cd16454">
    <property type="entry name" value="RING-H2_PA-TM-RING"/>
    <property type="match status" value="1"/>
</dbReference>
<protein>
    <recommendedName>
        <fullName evidence="2">RING-type E3 ubiquitin transferase</fullName>
        <ecNumber evidence="2">2.3.2.27</ecNumber>
    </recommendedName>
</protein>
<evidence type="ECO:0000256" key="4">
    <source>
        <dbReference type="ARBA" id="ARBA00022723"/>
    </source>
</evidence>
<keyword evidence="3" id="KW-0808">Transferase</keyword>
<evidence type="ECO:0000256" key="9">
    <source>
        <dbReference type="SAM" id="MobiDB-lite"/>
    </source>
</evidence>
<feature type="region of interest" description="Disordered" evidence="9">
    <location>
        <begin position="343"/>
        <end position="462"/>
    </location>
</feature>
<accession>A0A5N6KPQ3</accession>
<dbReference type="PANTHER" id="PTHR45931">
    <property type="entry name" value="SI:CH211-59O9.10"/>
    <property type="match status" value="1"/>
</dbReference>
<keyword evidence="12" id="KW-1185">Reference proteome</keyword>
<dbReference type="GO" id="GO:0006511">
    <property type="term" value="P:ubiquitin-dependent protein catabolic process"/>
    <property type="evidence" value="ECO:0007669"/>
    <property type="project" value="TreeGrafter"/>
</dbReference>
<dbReference type="InterPro" id="IPR001841">
    <property type="entry name" value="Znf_RING"/>
</dbReference>
<evidence type="ECO:0000256" key="2">
    <source>
        <dbReference type="ARBA" id="ARBA00012483"/>
    </source>
</evidence>
<comment type="catalytic activity">
    <reaction evidence="1">
        <text>S-ubiquitinyl-[E2 ubiquitin-conjugating enzyme]-L-cysteine + [acceptor protein]-L-lysine = [E2 ubiquitin-conjugating enzyme]-L-cysteine + N(6)-ubiquitinyl-[acceptor protein]-L-lysine.</text>
        <dbReference type="EC" id="2.3.2.27"/>
    </reaction>
</comment>
<feature type="compositionally biased region" description="Low complexity" evidence="9">
    <location>
        <begin position="270"/>
        <end position="283"/>
    </location>
</feature>
<dbReference type="GO" id="GO:0008270">
    <property type="term" value="F:zinc ion binding"/>
    <property type="evidence" value="ECO:0007669"/>
    <property type="project" value="UniProtKB-KW"/>
</dbReference>
<dbReference type="Pfam" id="PF13639">
    <property type="entry name" value="zf-RING_2"/>
    <property type="match status" value="1"/>
</dbReference>
<feature type="compositionally biased region" description="Polar residues" evidence="9">
    <location>
        <begin position="351"/>
        <end position="362"/>
    </location>
</feature>
<comment type="caution">
    <text evidence="11">The sequence shown here is derived from an EMBL/GenBank/DDBJ whole genome shotgun (WGS) entry which is preliminary data.</text>
</comment>
<dbReference type="InterPro" id="IPR013083">
    <property type="entry name" value="Znf_RING/FYVE/PHD"/>
</dbReference>
<dbReference type="InterPro" id="IPR011016">
    <property type="entry name" value="Znf_RING-CH"/>
</dbReference>
<evidence type="ECO:0000313" key="12">
    <source>
        <dbReference type="Proteomes" id="UP000327013"/>
    </source>
</evidence>
<feature type="compositionally biased region" description="Polar residues" evidence="9">
    <location>
        <begin position="173"/>
        <end position="187"/>
    </location>
</feature>
<feature type="region of interest" description="Disordered" evidence="9">
    <location>
        <begin position="135"/>
        <end position="199"/>
    </location>
</feature>
<evidence type="ECO:0000256" key="1">
    <source>
        <dbReference type="ARBA" id="ARBA00000900"/>
    </source>
</evidence>
<dbReference type="GO" id="GO:0016567">
    <property type="term" value="P:protein ubiquitination"/>
    <property type="evidence" value="ECO:0007669"/>
    <property type="project" value="UniProtKB-ARBA"/>
</dbReference>
<keyword evidence="6" id="KW-0833">Ubl conjugation pathway</keyword>
<evidence type="ECO:0000256" key="6">
    <source>
        <dbReference type="ARBA" id="ARBA00022786"/>
    </source>
</evidence>
<evidence type="ECO:0000256" key="7">
    <source>
        <dbReference type="ARBA" id="ARBA00022833"/>
    </source>
</evidence>
<dbReference type="PROSITE" id="PS50089">
    <property type="entry name" value="ZF_RING_2"/>
    <property type="match status" value="1"/>
</dbReference>
<dbReference type="InterPro" id="IPR051834">
    <property type="entry name" value="RING_finger_E3_ligase"/>
</dbReference>
<dbReference type="FunFam" id="3.30.40.10:FF:000127">
    <property type="entry name" value="E3 ubiquitin-protein ligase RNF181"/>
    <property type="match status" value="1"/>
</dbReference>
<dbReference type="EC" id="2.3.2.27" evidence="2"/>
<dbReference type="Proteomes" id="UP000327013">
    <property type="component" value="Unassembled WGS sequence"/>
</dbReference>
<feature type="compositionally biased region" description="Polar residues" evidence="9">
    <location>
        <begin position="98"/>
        <end position="113"/>
    </location>
</feature>
<dbReference type="OrthoDB" id="21204at2759"/>
<proteinExistence type="predicted"/>
<feature type="region of interest" description="Disordered" evidence="9">
    <location>
        <begin position="265"/>
        <end position="296"/>
    </location>
</feature>
<feature type="compositionally biased region" description="Gly residues" evidence="9">
    <location>
        <begin position="412"/>
        <end position="421"/>
    </location>
</feature>
<dbReference type="GO" id="GO:0061630">
    <property type="term" value="F:ubiquitin protein ligase activity"/>
    <property type="evidence" value="ECO:0007669"/>
    <property type="project" value="UniProtKB-EC"/>
</dbReference>
<keyword evidence="7" id="KW-0862">Zinc</keyword>
<dbReference type="SMART" id="SM00184">
    <property type="entry name" value="RING"/>
    <property type="match status" value="1"/>
</dbReference>
<dbReference type="SMART" id="SM00744">
    <property type="entry name" value="RINGv"/>
    <property type="match status" value="1"/>
</dbReference>
<evidence type="ECO:0000313" key="11">
    <source>
        <dbReference type="EMBL" id="KAB8337040.1"/>
    </source>
</evidence>
<feature type="domain" description="RING-type" evidence="10">
    <location>
        <begin position="300"/>
        <end position="341"/>
    </location>
</feature>
<name>A0A5N6KPQ3_9ROSI</name>
<sequence length="462" mass="49396">MSTGNAGQRELVFCHECENEFWKQEHGLECPSCHSDFTEVIEQTHDPRRPDTPTPGLFADHLRDHNPWAHAQDAPDPDEDDVRRFEYRSPNSRVHFSSTFISSSGNRSTQTTGFGAEPNPFNIIGQMLNHMARPQEYPSQQQRQYEGQGGPFGPNSFPGRTAAGQDSGRGHTQFYSSSGPGFMFTSTGGPGNMDREDGLPANDLHQMLDSLFPPSGPPNGGSAGGPGGIQALLSAMLNPANAQSGDAVYSNEAFDRVLSQLMEQHRSGNAPGPASEAAIAALPRRPVGPRELGEEGKAECSICMDSVTTGVEISVLPCSHWFHPDCVKAWLSEHDTCPVCRSGITPKEGDQNSVRDPSQQPLNDEDPARVARRQSGSRGNPFIVPESPSRERRQPGFRQHSSNALNTPPGGYPGSDSGGDQQGASSNGSGGSGSISGRMRNFFGGGSSSGESSRKRSSGSSS</sequence>
<dbReference type="SUPFAM" id="SSF57850">
    <property type="entry name" value="RING/U-box"/>
    <property type="match status" value="1"/>
</dbReference>
<dbReference type="Gene3D" id="3.30.40.10">
    <property type="entry name" value="Zinc/RING finger domain, C3HC4 (zinc finger)"/>
    <property type="match status" value="1"/>
</dbReference>
<dbReference type="PANTHER" id="PTHR45931:SF3">
    <property type="entry name" value="RING ZINC FINGER-CONTAINING PROTEIN"/>
    <property type="match status" value="1"/>
</dbReference>